<dbReference type="Pfam" id="PF01302">
    <property type="entry name" value="CAP_GLY"/>
    <property type="match status" value="1"/>
</dbReference>
<dbReference type="SMART" id="SM01052">
    <property type="entry name" value="CAP_GLY"/>
    <property type="match status" value="1"/>
</dbReference>
<protein>
    <recommendedName>
        <fullName evidence="2">CAP-Gly domain-containing protein</fullName>
    </recommendedName>
</protein>
<dbReference type="AlphaFoldDB" id="X6N2F2"/>
<feature type="domain" description="CAP-Gly" evidence="2">
    <location>
        <begin position="84"/>
        <end position="190"/>
    </location>
</feature>
<dbReference type="Gene3D" id="2.30.30.190">
    <property type="entry name" value="CAP Gly-rich-like domain"/>
    <property type="match status" value="1"/>
</dbReference>
<evidence type="ECO:0000256" key="1">
    <source>
        <dbReference type="SAM" id="MobiDB-lite"/>
    </source>
</evidence>
<dbReference type="Proteomes" id="UP000023152">
    <property type="component" value="Unassembled WGS sequence"/>
</dbReference>
<sequence>MNTTDNTDLNDKASKSKALWVPLEKIEQILESYYLFLCPNMNKCTQVITKLYVFNLLNLFLKTPWDIYTYIYACVCGGQHKYTVGDTLCVSKKENLRGVIRYFGPVHFDAVKFFLEFNEEAWSRGGGEGGGGGKGKKKKKKTNKTHAKEQFRTLEKLDEQNGANNGTVKNKYYFECRENYGLFVLAQKTSFVNGKKKVRLYTTRKFDFFFFLKSMFEL</sequence>
<dbReference type="OrthoDB" id="2130750at2759"/>
<evidence type="ECO:0000259" key="2">
    <source>
        <dbReference type="SMART" id="SM01052"/>
    </source>
</evidence>
<keyword evidence="4" id="KW-1185">Reference proteome</keyword>
<evidence type="ECO:0000313" key="3">
    <source>
        <dbReference type="EMBL" id="ETO19894.1"/>
    </source>
</evidence>
<accession>X6N2F2</accession>
<dbReference type="InterPro" id="IPR000938">
    <property type="entry name" value="CAP-Gly_domain"/>
</dbReference>
<reference evidence="3 4" key="1">
    <citation type="journal article" date="2013" name="Curr. Biol.">
        <title>The Genome of the Foraminiferan Reticulomyxa filosa.</title>
        <authorList>
            <person name="Glockner G."/>
            <person name="Hulsmann N."/>
            <person name="Schleicher M."/>
            <person name="Noegel A.A."/>
            <person name="Eichinger L."/>
            <person name="Gallinger C."/>
            <person name="Pawlowski J."/>
            <person name="Sierra R."/>
            <person name="Euteneuer U."/>
            <person name="Pillet L."/>
            <person name="Moustafa A."/>
            <person name="Platzer M."/>
            <person name="Groth M."/>
            <person name="Szafranski K."/>
            <person name="Schliwa M."/>
        </authorList>
    </citation>
    <scope>NUCLEOTIDE SEQUENCE [LARGE SCALE GENOMIC DNA]</scope>
</reference>
<comment type="caution">
    <text evidence="3">The sequence shown here is derived from an EMBL/GenBank/DDBJ whole genome shotgun (WGS) entry which is preliminary data.</text>
</comment>
<name>X6N2F2_RETFI</name>
<dbReference type="SUPFAM" id="SSF74924">
    <property type="entry name" value="Cap-Gly domain"/>
    <property type="match status" value="1"/>
</dbReference>
<feature type="region of interest" description="Disordered" evidence="1">
    <location>
        <begin position="125"/>
        <end position="146"/>
    </location>
</feature>
<dbReference type="EMBL" id="ASPP01013183">
    <property type="protein sequence ID" value="ETO19894.1"/>
    <property type="molecule type" value="Genomic_DNA"/>
</dbReference>
<proteinExistence type="predicted"/>
<organism evidence="3 4">
    <name type="scientific">Reticulomyxa filosa</name>
    <dbReference type="NCBI Taxonomy" id="46433"/>
    <lineage>
        <taxon>Eukaryota</taxon>
        <taxon>Sar</taxon>
        <taxon>Rhizaria</taxon>
        <taxon>Retaria</taxon>
        <taxon>Foraminifera</taxon>
        <taxon>Monothalamids</taxon>
        <taxon>Reticulomyxidae</taxon>
        <taxon>Reticulomyxa</taxon>
    </lineage>
</organism>
<dbReference type="InterPro" id="IPR036859">
    <property type="entry name" value="CAP-Gly_dom_sf"/>
</dbReference>
<gene>
    <name evidence="3" type="ORF">RFI_17324</name>
</gene>
<feature type="compositionally biased region" description="Basic residues" evidence="1">
    <location>
        <begin position="134"/>
        <end position="145"/>
    </location>
</feature>
<evidence type="ECO:0000313" key="4">
    <source>
        <dbReference type="Proteomes" id="UP000023152"/>
    </source>
</evidence>